<comment type="similarity">
    <text evidence="1">Belongs to the multicopper oxidase family.</text>
</comment>
<dbReference type="InterPro" id="IPR001117">
    <property type="entry name" value="Cu-oxidase_2nd"/>
</dbReference>
<evidence type="ECO:0000259" key="7">
    <source>
        <dbReference type="Pfam" id="PF07731"/>
    </source>
</evidence>
<evidence type="ECO:0000256" key="5">
    <source>
        <dbReference type="SAM" id="MobiDB-lite"/>
    </source>
</evidence>
<sequence>MVGASTAPSPLLAFNRSTPGPGPLLRLERGREYRLQLTNRDVATGAAAAAGGGRVTLYLHGQHFPNASWADGTDGLTQAAVPPGATFTHRFIAEPAGTTWYHSHVAGQLGDGLRGPVVVTDPRDGRPGGSYDGLYDEDLDEHVMFLTDVFPQTSDEMLMRLRSEGMRALGRGGDDEGDGDGGMDESDGLDGGGPGDSQSSGVGDGGGGGSSSNNSSSSAGDEGLQAVMTYGPPAPPGSAGGQAKRGVNGAPDGGDGPWPVKRSGMSCPGMELSDLPFYTLEVNGRSILPGSSPAVFRVHPGLRYRLRAIAGSAAWALRLSVAAHRLSVIALDGQPVQPAAAEALILTPGERADLVLYADQPVDNYWINVCTLSGLCTPAVLSYEGAPEPHADPRVDPAAYAPRLTCANSSGSQPGLLNFKHATLAAAASVLPPPQERTRSFTMYVADAADTAPPPGFRSRAMRPDNPYGLPPSLAALLPGEGAPPGCPPYHNGSRPKFCYTINWVNYTQPAALPIYAARNASYSFAAEAAMSYGIEVRQGDVVDLVLINPSHMVHPMHLHGGAFWVLAAGNGRVTRDDDDRLNTSAVALNLRNPVLRDTVPVPQALPAQRPRRAGSPANGGGGIYAGSGSGNGADEEDDRVGNDGVRGVSEGGYGSGDGDGGMAAEPAEVARGAQQGGEAGPDPRDGYGYTVIRFVASNPGVWAFHCQIDLHAASGMMSYFVVRPPAGEVWPAPEGLDCRAAAGSQGSSGAGVGS</sequence>
<comment type="caution">
    <text evidence="9">The sequence shown here is derived from an EMBL/GenBank/DDBJ whole genome shotgun (WGS) entry which is preliminary data.</text>
</comment>
<dbReference type="Pfam" id="PF07731">
    <property type="entry name" value="Cu-oxidase_2"/>
    <property type="match status" value="2"/>
</dbReference>
<evidence type="ECO:0000256" key="3">
    <source>
        <dbReference type="ARBA" id="ARBA00023002"/>
    </source>
</evidence>
<feature type="compositionally biased region" description="Gly residues" evidence="5">
    <location>
        <begin position="650"/>
        <end position="662"/>
    </location>
</feature>
<accession>A0A150GVM0</accession>
<name>A0A150GVM0_GONPE</name>
<dbReference type="GO" id="GO:0005507">
    <property type="term" value="F:copper ion binding"/>
    <property type="evidence" value="ECO:0007669"/>
    <property type="project" value="InterPro"/>
</dbReference>
<keyword evidence="2" id="KW-0479">Metal-binding</keyword>
<dbReference type="InterPro" id="IPR011707">
    <property type="entry name" value="Cu-oxidase-like_N"/>
</dbReference>
<dbReference type="AlphaFoldDB" id="A0A150GVM0"/>
<dbReference type="CDD" id="cd04207">
    <property type="entry name" value="CuRO_3_LCC_like"/>
    <property type="match status" value="1"/>
</dbReference>
<dbReference type="InterPro" id="IPR011706">
    <property type="entry name" value="Cu-oxidase_C"/>
</dbReference>
<dbReference type="OrthoDB" id="2121828at2759"/>
<dbReference type="Gene3D" id="2.60.40.420">
    <property type="entry name" value="Cupredoxins - blue copper proteins"/>
    <property type="match status" value="3"/>
</dbReference>
<keyword evidence="10" id="KW-1185">Reference proteome</keyword>
<feature type="region of interest" description="Disordered" evidence="5">
    <location>
        <begin position="168"/>
        <end position="265"/>
    </location>
</feature>
<dbReference type="InterPro" id="IPR033138">
    <property type="entry name" value="Cu_oxidase_CS"/>
</dbReference>
<proteinExistence type="inferred from homology"/>
<evidence type="ECO:0000256" key="4">
    <source>
        <dbReference type="ARBA" id="ARBA00023008"/>
    </source>
</evidence>
<feature type="compositionally biased region" description="Acidic residues" evidence="5">
    <location>
        <begin position="175"/>
        <end position="188"/>
    </location>
</feature>
<keyword evidence="4" id="KW-0186">Copper</keyword>
<dbReference type="Proteomes" id="UP000075714">
    <property type="component" value="Unassembled WGS sequence"/>
</dbReference>
<evidence type="ECO:0000256" key="1">
    <source>
        <dbReference type="ARBA" id="ARBA00010609"/>
    </source>
</evidence>
<dbReference type="STRING" id="33097.A0A150GVM0"/>
<feature type="domain" description="Plastocyanin-like" evidence="6">
    <location>
        <begin position="282"/>
        <end position="370"/>
    </location>
</feature>
<dbReference type="InterPro" id="IPR008972">
    <property type="entry name" value="Cupredoxin"/>
</dbReference>
<feature type="compositionally biased region" description="Low complexity" evidence="5">
    <location>
        <begin position="211"/>
        <end position="223"/>
    </location>
</feature>
<dbReference type="Pfam" id="PF00394">
    <property type="entry name" value="Cu-oxidase"/>
    <property type="match status" value="1"/>
</dbReference>
<feature type="domain" description="Plastocyanin-like" evidence="8">
    <location>
        <begin position="11"/>
        <end position="123"/>
    </location>
</feature>
<feature type="region of interest" description="Disordered" evidence="5">
    <location>
        <begin position="600"/>
        <end position="665"/>
    </location>
</feature>
<reference evidence="10" key="1">
    <citation type="journal article" date="2016" name="Nat. Commun.">
        <title>The Gonium pectorale genome demonstrates co-option of cell cycle regulation during the evolution of multicellularity.</title>
        <authorList>
            <person name="Hanschen E.R."/>
            <person name="Marriage T.N."/>
            <person name="Ferris P.J."/>
            <person name="Hamaji T."/>
            <person name="Toyoda A."/>
            <person name="Fujiyama A."/>
            <person name="Neme R."/>
            <person name="Noguchi H."/>
            <person name="Minakuchi Y."/>
            <person name="Suzuki M."/>
            <person name="Kawai-Toyooka H."/>
            <person name="Smith D.R."/>
            <person name="Sparks H."/>
            <person name="Anderson J."/>
            <person name="Bakaric R."/>
            <person name="Luria V."/>
            <person name="Karger A."/>
            <person name="Kirschner M.W."/>
            <person name="Durand P.M."/>
            <person name="Michod R.E."/>
            <person name="Nozaki H."/>
            <person name="Olson B.J."/>
        </authorList>
    </citation>
    <scope>NUCLEOTIDE SEQUENCE [LARGE SCALE GENOMIC DNA]</scope>
    <source>
        <strain evidence="10">NIES-2863</strain>
    </source>
</reference>
<gene>
    <name evidence="9" type="ORF">GPECTOR_6g807</name>
</gene>
<feature type="compositionally biased region" description="Gly residues" evidence="5">
    <location>
        <begin position="618"/>
        <end position="632"/>
    </location>
</feature>
<feature type="domain" description="Plastocyanin-like" evidence="7">
    <location>
        <begin position="688"/>
        <end position="725"/>
    </location>
</feature>
<evidence type="ECO:0000259" key="6">
    <source>
        <dbReference type="Pfam" id="PF00394"/>
    </source>
</evidence>
<feature type="region of interest" description="Disordered" evidence="5">
    <location>
        <begin position="1"/>
        <end position="23"/>
    </location>
</feature>
<protein>
    <recommendedName>
        <fullName evidence="11">Plastocyanin-like domain-containing protein</fullName>
    </recommendedName>
</protein>
<dbReference type="EMBL" id="LSYV01000007">
    <property type="protein sequence ID" value="KXZ53889.1"/>
    <property type="molecule type" value="Genomic_DNA"/>
</dbReference>
<evidence type="ECO:0000256" key="2">
    <source>
        <dbReference type="ARBA" id="ARBA00022723"/>
    </source>
</evidence>
<keyword evidence="3" id="KW-0560">Oxidoreductase</keyword>
<evidence type="ECO:0000313" key="10">
    <source>
        <dbReference type="Proteomes" id="UP000075714"/>
    </source>
</evidence>
<dbReference type="PANTHER" id="PTHR11709">
    <property type="entry name" value="MULTI-COPPER OXIDASE"/>
    <property type="match status" value="1"/>
</dbReference>
<dbReference type="PROSITE" id="PS00079">
    <property type="entry name" value="MULTICOPPER_OXIDASE1"/>
    <property type="match status" value="1"/>
</dbReference>
<evidence type="ECO:0000313" key="9">
    <source>
        <dbReference type="EMBL" id="KXZ53889.1"/>
    </source>
</evidence>
<organism evidence="9 10">
    <name type="scientific">Gonium pectorale</name>
    <name type="common">Green alga</name>
    <dbReference type="NCBI Taxonomy" id="33097"/>
    <lineage>
        <taxon>Eukaryota</taxon>
        <taxon>Viridiplantae</taxon>
        <taxon>Chlorophyta</taxon>
        <taxon>core chlorophytes</taxon>
        <taxon>Chlorophyceae</taxon>
        <taxon>CS clade</taxon>
        <taxon>Chlamydomonadales</taxon>
        <taxon>Volvocaceae</taxon>
        <taxon>Gonium</taxon>
    </lineage>
</organism>
<dbReference type="PANTHER" id="PTHR11709:SF394">
    <property type="entry name" value="FI03373P-RELATED"/>
    <property type="match status" value="1"/>
</dbReference>
<evidence type="ECO:0008006" key="11">
    <source>
        <dbReference type="Google" id="ProtNLM"/>
    </source>
</evidence>
<feature type="domain" description="Plastocyanin-like" evidence="7">
    <location>
        <begin position="534"/>
        <end position="604"/>
    </location>
</feature>
<dbReference type="Pfam" id="PF07732">
    <property type="entry name" value="Cu-oxidase_3"/>
    <property type="match status" value="1"/>
</dbReference>
<dbReference type="SUPFAM" id="SSF49503">
    <property type="entry name" value="Cupredoxins"/>
    <property type="match status" value="3"/>
</dbReference>
<evidence type="ECO:0000259" key="8">
    <source>
        <dbReference type="Pfam" id="PF07732"/>
    </source>
</evidence>
<dbReference type="CDD" id="cd04206">
    <property type="entry name" value="CuRO_1_LCC_like"/>
    <property type="match status" value="1"/>
</dbReference>
<dbReference type="GO" id="GO:0016491">
    <property type="term" value="F:oxidoreductase activity"/>
    <property type="evidence" value="ECO:0007669"/>
    <property type="project" value="UniProtKB-KW"/>
</dbReference>
<dbReference type="InterPro" id="IPR045087">
    <property type="entry name" value="Cu-oxidase_fam"/>
</dbReference>